<dbReference type="RefSeq" id="WP_106204733.1">
    <property type="nucleotide sequence ID" value="NZ_PVTD01000003.1"/>
</dbReference>
<protein>
    <recommendedName>
        <fullName evidence="4">DUF3329 domain-containing protein</fullName>
    </recommendedName>
</protein>
<dbReference type="EMBL" id="PVTD01000003">
    <property type="protein sequence ID" value="PRY24360.1"/>
    <property type="molecule type" value="Genomic_DNA"/>
</dbReference>
<evidence type="ECO:0008006" key="4">
    <source>
        <dbReference type="Google" id="ProtNLM"/>
    </source>
</evidence>
<reference evidence="2 3" key="1">
    <citation type="submission" date="2018-03" db="EMBL/GenBank/DDBJ databases">
        <title>Genomic Encyclopedia of Archaeal and Bacterial Type Strains, Phase II (KMG-II): from individual species to whole genera.</title>
        <authorList>
            <person name="Goeker M."/>
        </authorList>
    </citation>
    <scope>NUCLEOTIDE SEQUENCE [LARGE SCALE GENOMIC DNA]</scope>
    <source>
        <strain evidence="2 3">DSM 29328</strain>
    </source>
</reference>
<comment type="caution">
    <text evidence="2">The sequence shown here is derived from an EMBL/GenBank/DDBJ whole genome shotgun (WGS) entry which is preliminary data.</text>
</comment>
<evidence type="ECO:0000313" key="3">
    <source>
        <dbReference type="Proteomes" id="UP000239480"/>
    </source>
</evidence>
<gene>
    <name evidence="2" type="ORF">CLV78_103226</name>
</gene>
<dbReference type="AlphaFoldDB" id="A0A2T0RTC6"/>
<feature type="transmembrane region" description="Helical" evidence="1">
    <location>
        <begin position="12"/>
        <end position="32"/>
    </location>
</feature>
<evidence type="ECO:0000256" key="1">
    <source>
        <dbReference type="SAM" id="Phobius"/>
    </source>
</evidence>
<sequence length="69" mass="7512">MRFTLIDPSHPFYAPLWRRVVIVVVTLGWAAVEFATGNLTWGILVGALGAYCLFKLILTFDPAGAGDSD</sequence>
<keyword evidence="1" id="KW-0812">Transmembrane</keyword>
<proteinExistence type="predicted"/>
<keyword evidence="1" id="KW-1133">Transmembrane helix</keyword>
<name>A0A2T0RTC6_9RHOB</name>
<feature type="transmembrane region" description="Helical" evidence="1">
    <location>
        <begin position="38"/>
        <end position="58"/>
    </location>
</feature>
<dbReference type="Proteomes" id="UP000239480">
    <property type="component" value="Unassembled WGS sequence"/>
</dbReference>
<organism evidence="2 3">
    <name type="scientific">Aliiruegeria haliotis</name>
    <dbReference type="NCBI Taxonomy" id="1280846"/>
    <lineage>
        <taxon>Bacteria</taxon>
        <taxon>Pseudomonadati</taxon>
        <taxon>Pseudomonadota</taxon>
        <taxon>Alphaproteobacteria</taxon>
        <taxon>Rhodobacterales</taxon>
        <taxon>Roseobacteraceae</taxon>
        <taxon>Aliiruegeria</taxon>
    </lineage>
</organism>
<dbReference type="OrthoDB" id="7362327at2"/>
<keyword evidence="1" id="KW-0472">Membrane</keyword>
<evidence type="ECO:0000313" key="2">
    <source>
        <dbReference type="EMBL" id="PRY24360.1"/>
    </source>
</evidence>
<accession>A0A2T0RTC6</accession>
<keyword evidence="3" id="KW-1185">Reference proteome</keyword>